<feature type="coiled-coil region" evidence="1">
    <location>
        <begin position="743"/>
        <end position="770"/>
    </location>
</feature>
<evidence type="ECO:0000313" key="3">
    <source>
        <dbReference type="EMBL" id="SDZ94061.1"/>
    </source>
</evidence>
<dbReference type="AlphaFoldDB" id="A0AB37ZXA4"/>
<organism evidence="3 4">
    <name type="scientific">Trichococcus collinsii</name>
    <dbReference type="NCBI Taxonomy" id="157076"/>
    <lineage>
        <taxon>Bacteria</taxon>
        <taxon>Bacillati</taxon>
        <taxon>Bacillota</taxon>
        <taxon>Bacilli</taxon>
        <taxon>Lactobacillales</taxon>
        <taxon>Carnobacteriaceae</taxon>
        <taxon>Trichococcus</taxon>
    </lineage>
</organism>
<dbReference type="PROSITE" id="PS51688">
    <property type="entry name" value="ICA"/>
    <property type="match status" value="1"/>
</dbReference>
<feature type="domain" description="Peptidase S74" evidence="2">
    <location>
        <begin position="663"/>
        <end position="757"/>
    </location>
</feature>
<evidence type="ECO:0000313" key="4">
    <source>
        <dbReference type="Proteomes" id="UP000199042"/>
    </source>
</evidence>
<dbReference type="EMBL" id="FNQH01000001">
    <property type="protein sequence ID" value="SDZ94061.1"/>
    <property type="molecule type" value="Genomic_DNA"/>
</dbReference>
<dbReference type="Proteomes" id="UP000199042">
    <property type="component" value="Unassembled WGS sequence"/>
</dbReference>
<sequence length="782" mass="86142">MLKNSSLFVDAMKSSLRDIRARVKINNIIYDDETLVSINADLGSMAGEEYAIGSAITNAATIVFSEIIETVVALDRVTIEIGVVRGNLSPELRKMLNTKIGTARVGGTRLNSWNPDSDIEYVPLGEFYISDHVDIDYNEKKTTIVCKDQMIFLENDYNSQLKYPADIRDVVTEIANQAGVEIDYKYIGNLSATKIEEPKGYTHRQALGLIAQIEAGFVTFSRTGKLQIRTLQDSDYNISMDEYYSKGLVKKGIRYRVGGITCTVNKDEETLTLKVGRDTGPQINLENDVMTQEILNDVYEKLADVDFYPYALEWRGNPSLEAGDLFTIQDASGSPLKVPNLGYKLVYNGGLKATSEAETKSRTDVKPSGRPTLQQQINKTLSKIKEESSSLKNAFEEANEKITGNRGGYLTARYDENGKPYEFLVMDTEDINSATNVIRLNQEGIGFSQNGYNGPFGVAITIDGHIVADFIDTGILNAGMIQAGFNGIAQGVSMTPNGLKAVAASGEYSVVEEGGMRFFTKTGSRTGAIESGYVVSEGSNGVAVFVEPGKSFSISRKNESTGIYETFLRIPFNEDVIEIPRILNMKHQEIRYVKNIWMQGTSTSPGGRVFDNNGILALGGYNSTSLGWLDTNGGITTVLQLLYRELRAFGTLNMNGNVITNQSDIRLKDKVVDAVVDPFSVIEKMRFINFEWDATNPYNEKKPTGEQFGMEAQYAPFLAVKDQGSNYLSIDMGKQVNINSMALQKMLQTIDELKAENADMNRRLSALEKLVADNSAAAGGDV</sequence>
<keyword evidence="1" id="KW-0175">Coiled coil</keyword>
<name>A0AB37ZXA4_9LACT</name>
<accession>A0AB37ZXA4</accession>
<evidence type="ECO:0000259" key="2">
    <source>
        <dbReference type="PROSITE" id="PS51688"/>
    </source>
</evidence>
<reference evidence="3 4" key="1">
    <citation type="submission" date="2016-10" db="EMBL/GenBank/DDBJ databases">
        <authorList>
            <person name="Varghese N."/>
            <person name="Submissions S."/>
        </authorList>
    </citation>
    <scope>NUCLEOTIDE SEQUENCE [LARGE SCALE GENOMIC DNA]</scope>
    <source>
        <strain evidence="3 4">DSM 14526</strain>
    </source>
</reference>
<gene>
    <name evidence="3" type="ORF">SAMN04488525_101678</name>
</gene>
<protein>
    <recommendedName>
        <fullName evidence="2">Peptidase S74 domain-containing protein</fullName>
    </recommendedName>
</protein>
<proteinExistence type="predicted"/>
<comment type="caution">
    <text evidence="3">The sequence shown here is derived from an EMBL/GenBank/DDBJ whole genome shotgun (WGS) entry which is preliminary data.</text>
</comment>
<dbReference type="InterPro" id="IPR030392">
    <property type="entry name" value="S74_ICA"/>
</dbReference>
<keyword evidence="4" id="KW-1185">Reference proteome</keyword>
<evidence type="ECO:0000256" key="1">
    <source>
        <dbReference type="SAM" id="Coils"/>
    </source>
</evidence>